<dbReference type="PROSITE" id="PS00237">
    <property type="entry name" value="G_PROTEIN_RECEP_F1_1"/>
    <property type="match status" value="1"/>
</dbReference>
<evidence type="ECO:0000256" key="5">
    <source>
        <dbReference type="ARBA" id="ARBA00023040"/>
    </source>
</evidence>
<evidence type="ECO:0000259" key="11">
    <source>
        <dbReference type="PROSITE" id="PS50262"/>
    </source>
</evidence>
<comment type="subcellular location">
    <subcellularLocation>
        <location evidence="1">Membrane</location>
        <topology evidence="1">Multi-pass membrane protein</topology>
    </subcellularLocation>
</comment>
<feature type="transmembrane region" description="Helical" evidence="10">
    <location>
        <begin position="37"/>
        <end position="56"/>
    </location>
</feature>
<feature type="transmembrane region" description="Helical" evidence="10">
    <location>
        <begin position="180"/>
        <end position="203"/>
    </location>
</feature>
<evidence type="ECO:0000313" key="12">
    <source>
        <dbReference type="EMBL" id="KAJ6647967.1"/>
    </source>
</evidence>
<protein>
    <submittedName>
        <fullName evidence="12">Rhodopsin</fullName>
    </submittedName>
</protein>
<organism evidence="12 13">
    <name type="scientific">Pseudolycoriella hygida</name>
    <dbReference type="NCBI Taxonomy" id="35572"/>
    <lineage>
        <taxon>Eukaryota</taxon>
        <taxon>Metazoa</taxon>
        <taxon>Ecdysozoa</taxon>
        <taxon>Arthropoda</taxon>
        <taxon>Hexapoda</taxon>
        <taxon>Insecta</taxon>
        <taxon>Pterygota</taxon>
        <taxon>Neoptera</taxon>
        <taxon>Endopterygota</taxon>
        <taxon>Diptera</taxon>
        <taxon>Nematocera</taxon>
        <taxon>Sciaroidea</taxon>
        <taxon>Sciaridae</taxon>
        <taxon>Pseudolycoriella</taxon>
    </lineage>
</organism>
<feature type="domain" description="G-protein coupled receptors family 1 profile" evidence="11">
    <location>
        <begin position="1"/>
        <end position="200"/>
    </location>
</feature>
<feature type="transmembrane region" description="Helical" evidence="10">
    <location>
        <begin position="124"/>
        <end position="148"/>
    </location>
</feature>
<keyword evidence="8 9" id="KW-0807">Transducer</keyword>
<evidence type="ECO:0000256" key="6">
    <source>
        <dbReference type="ARBA" id="ARBA00023136"/>
    </source>
</evidence>
<dbReference type="PRINTS" id="PR00237">
    <property type="entry name" value="GPCRRHODOPSN"/>
</dbReference>
<dbReference type="AlphaFoldDB" id="A0A9Q0NDM3"/>
<proteinExistence type="inferred from homology"/>
<dbReference type="GO" id="GO:0004930">
    <property type="term" value="F:G protein-coupled receptor activity"/>
    <property type="evidence" value="ECO:0007669"/>
    <property type="project" value="UniProtKB-KW"/>
</dbReference>
<reference evidence="12" key="1">
    <citation type="submission" date="2022-07" db="EMBL/GenBank/DDBJ databases">
        <authorList>
            <person name="Trinca V."/>
            <person name="Uliana J.V.C."/>
            <person name="Torres T.T."/>
            <person name="Ward R.J."/>
            <person name="Monesi N."/>
        </authorList>
    </citation>
    <scope>NUCLEOTIDE SEQUENCE</scope>
    <source>
        <strain evidence="12">HSMRA1968</strain>
        <tissue evidence="12">Whole embryos</tissue>
    </source>
</reference>
<dbReference type="Pfam" id="PF00001">
    <property type="entry name" value="7tm_1"/>
    <property type="match status" value="1"/>
</dbReference>
<dbReference type="OrthoDB" id="6435638at2759"/>
<gene>
    <name evidence="12" type="primary">RHO_0</name>
    <name evidence="12" type="ORF">Bhyg_03192</name>
</gene>
<evidence type="ECO:0000256" key="8">
    <source>
        <dbReference type="ARBA" id="ARBA00023224"/>
    </source>
</evidence>
<dbReference type="CDD" id="cd00637">
    <property type="entry name" value="7tm_classA_rhodopsin-like"/>
    <property type="match status" value="1"/>
</dbReference>
<evidence type="ECO:0000256" key="9">
    <source>
        <dbReference type="RuleBase" id="RU000688"/>
    </source>
</evidence>
<evidence type="ECO:0000256" key="2">
    <source>
        <dbReference type="ARBA" id="ARBA00010663"/>
    </source>
</evidence>
<accession>A0A9Q0NDM3</accession>
<dbReference type="InterPro" id="IPR000276">
    <property type="entry name" value="GPCR_Rhodpsn"/>
</dbReference>
<comment type="similarity">
    <text evidence="2 9">Belongs to the G-protein coupled receptor 1 family.</text>
</comment>
<dbReference type="PANTHER" id="PTHR45695:SF9">
    <property type="entry name" value="LEUCOKININ RECEPTOR"/>
    <property type="match status" value="1"/>
</dbReference>
<dbReference type="PANTHER" id="PTHR45695">
    <property type="entry name" value="LEUCOKININ RECEPTOR-RELATED"/>
    <property type="match status" value="1"/>
</dbReference>
<feature type="transmembrane region" description="Helical" evidence="10">
    <location>
        <begin position="68"/>
        <end position="92"/>
    </location>
</feature>
<evidence type="ECO:0000313" key="13">
    <source>
        <dbReference type="Proteomes" id="UP001151699"/>
    </source>
</evidence>
<evidence type="ECO:0000256" key="10">
    <source>
        <dbReference type="SAM" id="Phobius"/>
    </source>
</evidence>
<dbReference type="GO" id="GO:0005886">
    <property type="term" value="C:plasma membrane"/>
    <property type="evidence" value="ECO:0007669"/>
    <property type="project" value="TreeGrafter"/>
</dbReference>
<dbReference type="PROSITE" id="PS50262">
    <property type="entry name" value="G_PROTEIN_RECEP_F1_2"/>
    <property type="match status" value="1"/>
</dbReference>
<evidence type="ECO:0000256" key="3">
    <source>
        <dbReference type="ARBA" id="ARBA00022692"/>
    </source>
</evidence>
<evidence type="ECO:0000256" key="1">
    <source>
        <dbReference type="ARBA" id="ARBA00004141"/>
    </source>
</evidence>
<sequence>FTGLVACSDAVISGTGSNVWCLANKTIWLTTFQVSSVTMFAVALDRFTAIFFPFYHVQKVKHHPIRRVSWAITAIWLAATALVVFTAPSLAYQRYFSPNGRLIHCELAKAFDIFQLKDEKSQNVLLIVANLAHFWLPFLIISVIYGAIVVKVWKRKLDETTTLGQKDTILLQKWRTIRMIIAAVVVFILCWLPFFIVNIYYFVKGSQHKRPCTESVPFLVVMWLAFSRKLILTERDKL</sequence>
<keyword evidence="3 9" id="KW-0812">Transmembrane</keyword>
<keyword evidence="7 9" id="KW-0675">Receptor</keyword>
<keyword evidence="4 10" id="KW-1133">Transmembrane helix</keyword>
<evidence type="ECO:0000256" key="4">
    <source>
        <dbReference type="ARBA" id="ARBA00022989"/>
    </source>
</evidence>
<keyword evidence="5 9" id="KW-0297">G-protein coupled receptor</keyword>
<evidence type="ECO:0000256" key="7">
    <source>
        <dbReference type="ARBA" id="ARBA00023170"/>
    </source>
</evidence>
<dbReference type="SUPFAM" id="SSF81321">
    <property type="entry name" value="Family A G protein-coupled receptor-like"/>
    <property type="match status" value="1"/>
</dbReference>
<keyword evidence="13" id="KW-1185">Reference proteome</keyword>
<dbReference type="Gene3D" id="1.20.1070.10">
    <property type="entry name" value="Rhodopsin 7-helix transmembrane proteins"/>
    <property type="match status" value="1"/>
</dbReference>
<keyword evidence="6 10" id="KW-0472">Membrane</keyword>
<name>A0A9Q0NDM3_9DIPT</name>
<feature type="non-terminal residue" evidence="12">
    <location>
        <position position="1"/>
    </location>
</feature>
<dbReference type="EMBL" id="WJQU01000001">
    <property type="protein sequence ID" value="KAJ6647967.1"/>
    <property type="molecule type" value="Genomic_DNA"/>
</dbReference>
<comment type="caution">
    <text evidence="12">The sequence shown here is derived from an EMBL/GenBank/DDBJ whole genome shotgun (WGS) entry which is preliminary data.</text>
</comment>
<dbReference type="InterPro" id="IPR017452">
    <property type="entry name" value="GPCR_Rhodpsn_7TM"/>
</dbReference>
<feature type="transmembrane region" description="Helical" evidence="10">
    <location>
        <begin position="215"/>
        <end position="232"/>
    </location>
</feature>
<dbReference type="Proteomes" id="UP001151699">
    <property type="component" value="Chromosome A"/>
</dbReference>